<name>A0AA38F636_TAXCH</name>
<gene>
    <name evidence="3" type="ORF">KI387_034452</name>
</gene>
<comment type="similarity">
    <text evidence="1">Belongs to the PC-esterase family. TBL subfamily.</text>
</comment>
<sequence length="261" mass="30255">FDARRLLEKLRGKRLMFVGDSISLDQFQSMACLLHTLTPNAFVPGRRILTSFRSAEYNASVEFFWAPFLVQLETSKQGKRILHVDGIEKNGIRWKGVDVLVFESSKWWPDHLGPQRWDTIMEGRKEYTSMDPMVAYRKALSTWAKWISENMDPKKSRVFFRSPSLSHYNRFNRCEKETEPEMDKNTATYNPPMPPHVGILKQVLRRTTFPVVFLDITRSTASRQDGLKSVYGSGDLRGDCTHWCLPGVPDNWNELLSSYLL</sequence>
<dbReference type="AlphaFoldDB" id="A0AA38F636"/>
<organism evidence="3 4">
    <name type="scientific">Taxus chinensis</name>
    <name type="common">Chinese yew</name>
    <name type="synonym">Taxus wallichiana var. chinensis</name>
    <dbReference type="NCBI Taxonomy" id="29808"/>
    <lineage>
        <taxon>Eukaryota</taxon>
        <taxon>Viridiplantae</taxon>
        <taxon>Streptophyta</taxon>
        <taxon>Embryophyta</taxon>
        <taxon>Tracheophyta</taxon>
        <taxon>Spermatophyta</taxon>
        <taxon>Pinopsida</taxon>
        <taxon>Pinidae</taxon>
        <taxon>Conifers II</taxon>
        <taxon>Cupressales</taxon>
        <taxon>Taxaceae</taxon>
        <taxon>Taxus</taxon>
    </lineage>
</organism>
<keyword evidence="4" id="KW-1185">Reference proteome</keyword>
<evidence type="ECO:0000256" key="1">
    <source>
        <dbReference type="ARBA" id="ARBA00007727"/>
    </source>
</evidence>
<dbReference type="PANTHER" id="PTHR32285">
    <property type="entry name" value="PROTEIN TRICHOME BIREFRINGENCE-LIKE 9-RELATED"/>
    <property type="match status" value="1"/>
</dbReference>
<evidence type="ECO:0000313" key="4">
    <source>
        <dbReference type="Proteomes" id="UP000824469"/>
    </source>
</evidence>
<evidence type="ECO:0000313" key="3">
    <source>
        <dbReference type="EMBL" id="KAH9290335.1"/>
    </source>
</evidence>
<reference evidence="3 4" key="1">
    <citation type="journal article" date="2021" name="Nat. Plants">
        <title>The Taxus genome provides insights into paclitaxel biosynthesis.</title>
        <authorList>
            <person name="Xiong X."/>
            <person name="Gou J."/>
            <person name="Liao Q."/>
            <person name="Li Y."/>
            <person name="Zhou Q."/>
            <person name="Bi G."/>
            <person name="Li C."/>
            <person name="Du R."/>
            <person name="Wang X."/>
            <person name="Sun T."/>
            <person name="Guo L."/>
            <person name="Liang H."/>
            <person name="Lu P."/>
            <person name="Wu Y."/>
            <person name="Zhang Z."/>
            <person name="Ro D.K."/>
            <person name="Shang Y."/>
            <person name="Huang S."/>
            <person name="Yan J."/>
        </authorList>
    </citation>
    <scope>NUCLEOTIDE SEQUENCE [LARGE SCALE GENOMIC DNA]</scope>
    <source>
        <strain evidence="3">Ta-2019</strain>
    </source>
</reference>
<dbReference type="OMA" id="WDTIMEG"/>
<protein>
    <recommendedName>
        <fullName evidence="2">Trichome birefringence-like C-terminal domain-containing protein</fullName>
    </recommendedName>
</protein>
<dbReference type="GO" id="GO:0016413">
    <property type="term" value="F:O-acetyltransferase activity"/>
    <property type="evidence" value="ECO:0007669"/>
    <property type="project" value="InterPro"/>
</dbReference>
<accession>A0AA38F636</accession>
<dbReference type="Proteomes" id="UP000824469">
    <property type="component" value="Unassembled WGS sequence"/>
</dbReference>
<dbReference type="Pfam" id="PF13839">
    <property type="entry name" value="PC-Esterase"/>
    <property type="match status" value="1"/>
</dbReference>
<dbReference type="InterPro" id="IPR026057">
    <property type="entry name" value="TBL_C"/>
</dbReference>
<dbReference type="PANTHER" id="PTHR32285:SF155">
    <property type="entry name" value="PROTEIN TRICHOME BIREFRINGENCE-LIKE 36"/>
    <property type="match status" value="1"/>
</dbReference>
<evidence type="ECO:0000259" key="2">
    <source>
        <dbReference type="Pfam" id="PF13839"/>
    </source>
</evidence>
<comment type="caution">
    <text evidence="3">The sequence shown here is derived from an EMBL/GenBank/DDBJ whole genome shotgun (WGS) entry which is preliminary data.</text>
</comment>
<feature type="non-terminal residue" evidence="3">
    <location>
        <position position="1"/>
    </location>
</feature>
<dbReference type="GO" id="GO:0005794">
    <property type="term" value="C:Golgi apparatus"/>
    <property type="evidence" value="ECO:0007669"/>
    <property type="project" value="TreeGrafter"/>
</dbReference>
<feature type="domain" description="Trichome birefringence-like C-terminal" evidence="2">
    <location>
        <begin position="1"/>
        <end position="258"/>
    </location>
</feature>
<proteinExistence type="inferred from homology"/>
<dbReference type="InterPro" id="IPR029962">
    <property type="entry name" value="TBL"/>
</dbReference>
<dbReference type="EMBL" id="JAHRHJ020003813">
    <property type="protein sequence ID" value="KAH9290335.1"/>
    <property type="molecule type" value="Genomic_DNA"/>
</dbReference>